<organism evidence="1 2">
    <name type="scientific">Candidatus Glomeribacter gigasporarum BEG34</name>
    <dbReference type="NCBI Taxonomy" id="1070319"/>
    <lineage>
        <taxon>Bacteria</taxon>
        <taxon>Pseudomonadati</taxon>
        <taxon>Pseudomonadota</taxon>
        <taxon>Betaproteobacteria</taxon>
        <taxon>Burkholderiales</taxon>
        <taxon>Burkholderiaceae</taxon>
        <taxon>Candidatus Glomeribacter</taxon>
    </lineage>
</organism>
<dbReference type="AlphaFoldDB" id="G2J924"/>
<dbReference type="OrthoDB" id="9797574at2"/>
<dbReference type="InterPro" id="IPR038365">
    <property type="entry name" value="EcoRII_C_sf"/>
</dbReference>
<evidence type="ECO:0000313" key="1">
    <source>
        <dbReference type="EMBL" id="CCD29271.1"/>
    </source>
</evidence>
<comment type="caution">
    <text evidence="1">The sequence shown here is derived from an EMBL/GenBank/DDBJ whole genome shotgun (WGS) entry which is preliminary data.</text>
</comment>
<dbReference type="InterPro" id="IPR011335">
    <property type="entry name" value="Restrct_endonuc-II-like"/>
</dbReference>
<dbReference type="STRING" id="1070319.CAGGBEG34_220019"/>
<evidence type="ECO:0000313" key="2">
    <source>
        <dbReference type="Proteomes" id="UP000054051"/>
    </source>
</evidence>
<protein>
    <recommendedName>
        <fullName evidence="3">Restriction endonuclease type II EcoRII C-terminal domain-containing protein</fullName>
    </recommendedName>
</protein>
<dbReference type="Gene3D" id="3.40.91.80">
    <property type="match status" value="1"/>
</dbReference>
<name>G2J924_9BURK</name>
<proteinExistence type="predicted"/>
<dbReference type="RefSeq" id="WP_006682499.1">
    <property type="nucleotide sequence ID" value="NZ_CAFB01000039.1"/>
</dbReference>
<dbReference type="eggNOG" id="ENOG503232N">
    <property type="taxonomic scope" value="Bacteria"/>
</dbReference>
<reference evidence="1 2" key="1">
    <citation type="submission" date="2011-08" db="EMBL/GenBank/DDBJ databases">
        <title>The genome of the obligate endobacterium of an arbuscular mycorrhizal fungus reveals an interphylum network of nutritional interactions.</title>
        <authorList>
            <person name="Ghignone S."/>
            <person name="Salvioli A."/>
            <person name="Anca I."/>
            <person name="Lumini E."/>
            <person name="Ortu G."/>
            <person name="Petiti L."/>
            <person name="Cruveiller S."/>
            <person name="Bianciotto V."/>
            <person name="Piffanelli P."/>
            <person name="Lanfranco L."/>
            <person name="Bonfante P."/>
        </authorList>
    </citation>
    <scope>NUCLEOTIDE SEQUENCE [LARGE SCALE GENOMIC DNA]</scope>
    <source>
        <strain evidence="1 2">BEG34</strain>
    </source>
</reference>
<accession>G2J924</accession>
<gene>
    <name evidence="1" type="ORF">CAGGBEG34_220019</name>
</gene>
<sequence>MLQKHRAISEEMNQNPWENAYWFARMLINGDKYGAIGRQSKFLTEVCIALQQIVEGPAQSKDIKFELSKNIIQNLFEKRFSRKTAKTERIKLFLEDLFVKLKDICDIKVFILTVQNILIPINVALESIPNDDKIYTEEVAKAYLDRLGNDALSTVVQLWDNAGVIGCLNAERGCIVQGFAHLRQSIRHMSEHESDTVLTAYVQEFERRLGQKRKGRAGGSLEDVTSFLFKYFNIKAENKPDHFQADIEIDKWILRRDKWLIGISCKRTLRERWKQVSSAHHDVLNKFKIWQVWHLITYDEDLSDDKLTLLGIQRHVFYLPDNSRRLESARNHLGMKDYVRPMSQFIHDIKKEQGT</sequence>
<dbReference type="SUPFAM" id="SSF52980">
    <property type="entry name" value="Restriction endonuclease-like"/>
    <property type="match status" value="1"/>
</dbReference>
<keyword evidence="2" id="KW-1185">Reference proteome</keyword>
<evidence type="ECO:0008006" key="3">
    <source>
        <dbReference type="Google" id="ProtNLM"/>
    </source>
</evidence>
<dbReference type="Proteomes" id="UP000054051">
    <property type="component" value="Unassembled WGS sequence"/>
</dbReference>
<dbReference type="EMBL" id="CAFB01000039">
    <property type="protein sequence ID" value="CCD29271.1"/>
    <property type="molecule type" value="Genomic_DNA"/>
</dbReference>